<gene>
    <name evidence="2" type="ORF">DERYTH_LOCUS15940</name>
</gene>
<keyword evidence="3" id="KW-1185">Reference proteome</keyword>
<comment type="caution">
    <text evidence="2">The sequence shown here is derived from an EMBL/GenBank/DDBJ whole genome shotgun (WGS) entry which is preliminary data.</text>
</comment>
<evidence type="ECO:0000256" key="1">
    <source>
        <dbReference type="SAM" id="SignalP"/>
    </source>
</evidence>
<protein>
    <submittedName>
        <fullName evidence="2">20415_t:CDS:1</fullName>
    </submittedName>
</protein>
<evidence type="ECO:0000313" key="3">
    <source>
        <dbReference type="Proteomes" id="UP000789405"/>
    </source>
</evidence>
<accession>A0A9N9IJT2</accession>
<dbReference type="AlphaFoldDB" id="A0A9N9IJT2"/>
<reference evidence="2" key="1">
    <citation type="submission" date="2021-06" db="EMBL/GenBank/DDBJ databases">
        <authorList>
            <person name="Kallberg Y."/>
            <person name="Tangrot J."/>
            <person name="Rosling A."/>
        </authorList>
    </citation>
    <scope>NUCLEOTIDE SEQUENCE</scope>
    <source>
        <strain evidence="2">MA453B</strain>
    </source>
</reference>
<dbReference type="OrthoDB" id="2342694at2759"/>
<feature type="chain" id="PRO_5040386634" evidence="1">
    <location>
        <begin position="25"/>
        <end position="160"/>
    </location>
</feature>
<name>A0A9N9IJT2_9GLOM</name>
<sequence length="160" mass="18075">MYSLNIKIALMILIVYILIKTSEALPQVGNKDIKRADDNEFYSIEEICKDYRFEYPPSKHGKHAKHEVTRIKNGSAIDCIWSAGMSSRIINITDCELFTTDGLIKVLWQAGITLGVDNKARAVVKFEVPLDWEDKLPAHFLLRSAASTDFGPHCNAYTIN</sequence>
<feature type="non-terminal residue" evidence="2">
    <location>
        <position position="160"/>
    </location>
</feature>
<organism evidence="2 3">
    <name type="scientific">Dentiscutata erythropus</name>
    <dbReference type="NCBI Taxonomy" id="1348616"/>
    <lineage>
        <taxon>Eukaryota</taxon>
        <taxon>Fungi</taxon>
        <taxon>Fungi incertae sedis</taxon>
        <taxon>Mucoromycota</taxon>
        <taxon>Glomeromycotina</taxon>
        <taxon>Glomeromycetes</taxon>
        <taxon>Diversisporales</taxon>
        <taxon>Gigasporaceae</taxon>
        <taxon>Dentiscutata</taxon>
    </lineage>
</organism>
<dbReference type="EMBL" id="CAJVPY010013397">
    <property type="protein sequence ID" value="CAG8740265.1"/>
    <property type="molecule type" value="Genomic_DNA"/>
</dbReference>
<evidence type="ECO:0000313" key="2">
    <source>
        <dbReference type="EMBL" id="CAG8740265.1"/>
    </source>
</evidence>
<proteinExistence type="predicted"/>
<keyword evidence="1" id="KW-0732">Signal</keyword>
<dbReference type="Proteomes" id="UP000789405">
    <property type="component" value="Unassembled WGS sequence"/>
</dbReference>
<feature type="signal peptide" evidence="1">
    <location>
        <begin position="1"/>
        <end position="24"/>
    </location>
</feature>